<accession>A0ABT0CB01</accession>
<sequence>MAKKRNLKREKAERNREYARQFQKSRARNGRRFRSAPRDNDASATEEP</sequence>
<keyword evidence="3" id="KW-1185">Reference proteome</keyword>
<feature type="compositionally biased region" description="Basic and acidic residues" evidence="1">
    <location>
        <begin position="9"/>
        <end position="19"/>
    </location>
</feature>
<feature type="compositionally biased region" description="Basic residues" evidence="1">
    <location>
        <begin position="23"/>
        <end position="35"/>
    </location>
</feature>
<dbReference type="RefSeq" id="WP_235276684.1">
    <property type="nucleotide sequence ID" value="NZ_JAFIRA010000018.1"/>
</dbReference>
<dbReference type="Proteomes" id="UP000830835">
    <property type="component" value="Unassembled WGS sequence"/>
</dbReference>
<evidence type="ECO:0000313" key="3">
    <source>
        <dbReference type="Proteomes" id="UP000830835"/>
    </source>
</evidence>
<protein>
    <submittedName>
        <fullName evidence="2">Uncharacterized protein</fullName>
    </submittedName>
</protein>
<gene>
    <name evidence="2" type="ORF">JX360_08590</name>
</gene>
<name>A0ABT0CB01_THEVL</name>
<dbReference type="EMBL" id="JAFIRA010000018">
    <property type="protein sequence ID" value="MCJ2542961.1"/>
    <property type="molecule type" value="Genomic_DNA"/>
</dbReference>
<feature type="region of interest" description="Disordered" evidence="1">
    <location>
        <begin position="1"/>
        <end position="48"/>
    </location>
</feature>
<comment type="caution">
    <text evidence="2">The sequence shown here is derived from an EMBL/GenBank/DDBJ whole genome shotgun (WGS) entry which is preliminary data.</text>
</comment>
<evidence type="ECO:0000313" key="2">
    <source>
        <dbReference type="EMBL" id="MCJ2542961.1"/>
    </source>
</evidence>
<reference evidence="2" key="1">
    <citation type="submission" date="2021-02" db="EMBL/GenBank/DDBJ databases">
        <title>The CRISPR/cas machinery reduction and long-range gene transfer in the hot spring cyanobacterium Synechococcus.</title>
        <authorList>
            <person name="Dvorak P."/>
            <person name="Jahodarova E."/>
            <person name="Hasler P."/>
            <person name="Poulickova A."/>
        </authorList>
    </citation>
    <scope>NUCLEOTIDE SEQUENCE</scope>
    <source>
        <strain evidence="2">Rupite</strain>
    </source>
</reference>
<organism evidence="2 3">
    <name type="scientific">Thermostichus vulcanus str. 'Rupite'</name>
    <dbReference type="NCBI Taxonomy" id="2813851"/>
    <lineage>
        <taxon>Bacteria</taxon>
        <taxon>Bacillati</taxon>
        <taxon>Cyanobacteriota</taxon>
        <taxon>Cyanophyceae</taxon>
        <taxon>Thermostichales</taxon>
        <taxon>Thermostichaceae</taxon>
        <taxon>Thermostichus</taxon>
    </lineage>
</organism>
<proteinExistence type="predicted"/>
<evidence type="ECO:0000256" key="1">
    <source>
        <dbReference type="SAM" id="MobiDB-lite"/>
    </source>
</evidence>